<organism evidence="1 2">
    <name type="scientific">Phyllosticta citriasiana</name>
    <dbReference type="NCBI Taxonomy" id="595635"/>
    <lineage>
        <taxon>Eukaryota</taxon>
        <taxon>Fungi</taxon>
        <taxon>Dikarya</taxon>
        <taxon>Ascomycota</taxon>
        <taxon>Pezizomycotina</taxon>
        <taxon>Dothideomycetes</taxon>
        <taxon>Dothideomycetes incertae sedis</taxon>
        <taxon>Botryosphaeriales</taxon>
        <taxon>Phyllostictaceae</taxon>
        <taxon>Phyllosticta</taxon>
    </lineage>
</organism>
<dbReference type="EMBL" id="JBBPHU010000003">
    <property type="protein sequence ID" value="KAK7520753.1"/>
    <property type="molecule type" value="Genomic_DNA"/>
</dbReference>
<reference evidence="1 2" key="1">
    <citation type="submission" date="2024-04" db="EMBL/GenBank/DDBJ databases">
        <title>Phyllosticta paracitricarpa is synonymous to the EU quarantine fungus P. citricarpa based on phylogenomic analyses.</title>
        <authorList>
            <consortium name="Lawrence Berkeley National Laboratory"/>
            <person name="Van Ingen-Buijs V.A."/>
            <person name="Van Westerhoven A.C."/>
            <person name="Haridas S."/>
            <person name="Skiadas P."/>
            <person name="Martin F."/>
            <person name="Groenewald J.Z."/>
            <person name="Crous P.W."/>
            <person name="Seidl M.F."/>
        </authorList>
    </citation>
    <scope>NUCLEOTIDE SEQUENCE [LARGE SCALE GENOMIC DNA]</scope>
    <source>
        <strain evidence="1 2">CBS 123371</strain>
    </source>
</reference>
<comment type="caution">
    <text evidence="1">The sequence shown here is derived from an EMBL/GenBank/DDBJ whole genome shotgun (WGS) entry which is preliminary data.</text>
</comment>
<dbReference type="Proteomes" id="UP001363622">
    <property type="component" value="Unassembled WGS sequence"/>
</dbReference>
<accession>A0ABR1KTB2</accession>
<gene>
    <name evidence="1" type="ORF">IWZ03DRAFT_358759</name>
</gene>
<evidence type="ECO:0000313" key="1">
    <source>
        <dbReference type="EMBL" id="KAK7520753.1"/>
    </source>
</evidence>
<keyword evidence="2" id="KW-1185">Reference proteome</keyword>
<name>A0ABR1KTB2_9PEZI</name>
<proteinExistence type="predicted"/>
<protein>
    <submittedName>
        <fullName evidence="1">Uncharacterized protein</fullName>
    </submittedName>
</protein>
<sequence length="123" mass="13970">MRGMLQEGLMEKDQKNGEAAKIVFVEKAKVKVNDKGDGVRRWFDESSEAPTYGRTLKRETAQDQVEVGDAKRFDGGRRRRGGRVYDETATGIVVVREDPVMMLLAYTPNVGKWFRDEDAWEAA</sequence>
<evidence type="ECO:0000313" key="2">
    <source>
        <dbReference type="Proteomes" id="UP001363622"/>
    </source>
</evidence>